<comment type="function">
    <text evidence="7">Functions as a peptidoglycan terminase that cleaves nascent peptidoglycan strands endolytically to terminate their elongation.</text>
</comment>
<dbReference type="AlphaFoldDB" id="A0A934J521"/>
<dbReference type="GO" id="GO:0008932">
    <property type="term" value="F:lytic endotransglycosylase activity"/>
    <property type="evidence" value="ECO:0007669"/>
    <property type="project" value="UniProtKB-UniRule"/>
</dbReference>
<keyword evidence="2 7" id="KW-0812">Transmembrane</keyword>
<dbReference type="NCBIfam" id="TIGR00247">
    <property type="entry name" value="endolytic transglycosylase MltG"/>
    <property type="match status" value="1"/>
</dbReference>
<keyword evidence="6 7" id="KW-0961">Cell wall biogenesis/degradation</keyword>
<dbReference type="Pfam" id="PF02618">
    <property type="entry name" value="YceG"/>
    <property type="match status" value="1"/>
</dbReference>
<dbReference type="EC" id="4.2.2.29" evidence="7"/>
<evidence type="ECO:0000256" key="2">
    <source>
        <dbReference type="ARBA" id="ARBA00022692"/>
    </source>
</evidence>
<evidence type="ECO:0000256" key="6">
    <source>
        <dbReference type="ARBA" id="ARBA00023316"/>
    </source>
</evidence>
<reference evidence="8" key="1">
    <citation type="submission" date="2020-12" db="EMBL/GenBank/DDBJ databases">
        <authorList>
            <person name="Huq M.A."/>
        </authorList>
    </citation>
    <scope>NUCLEOTIDE SEQUENCE</scope>
    <source>
        <strain evidence="8">MAHUQ-46</strain>
    </source>
</reference>
<keyword evidence="1 7" id="KW-1003">Cell membrane</keyword>
<dbReference type="GO" id="GO:0005886">
    <property type="term" value="C:plasma membrane"/>
    <property type="evidence" value="ECO:0007669"/>
    <property type="project" value="UniProtKB-SubCell"/>
</dbReference>
<keyword evidence="9" id="KW-1185">Reference proteome</keyword>
<comment type="catalytic activity">
    <reaction evidence="7">
        <text>a peptidoglycan chain = a peptidoglycan chain with N-acetyl-1,6-anhydromuramyl-[peptide] at the reducing end + a peptidoglycan chain with N-acetylglucosamine at the non-reducing end.</text>
        <dbReference type="EC" id="4.2.2.29"/>
    </reaction>
</comment>
<name>A0A934J521_9BACL</name>
<dbReference type="Gene3D" id="3.30.160.60">
    <property type="entry name" value="Classic Zinc Finger"/>
    <property type="match status" value="1"/>
</dbReference>
<dbReference type="PANTHER" id="PTHR30518:SF2">
    <property type="entry name" value="ENDOLYTIC MUREIN TRANSGLYCOSYLASE"/>
    <property type="match status" value="1"/>
</dbReference>
<organism evidence="8 9">
    <name type="scientific">Paenibacillus roseus</name>
    <dbReference type="NCBI Taxonomy" id="2798579"/>
    <lineage>
        <taxon>Bacteria</taxon>
        <taxon>Bacillati</taxon>
        <taxon>Bacillota</taxon>
        <taxon>Bacilli</taxon>
        <taxon>Bacillales</taxon>
        <taxon>Paenibacillaceae</taxon>
        <taxon>Paenibacillus</taxon>
    </lineage>
</organism>
<dbReference type="GO" id="GO:0009252">
    <property type="term" value="P:peptidoglycan biosynthetic process"/>
    <property type="evidence" value="ECO:0007669"/>
    <property type="project" value="UniProtKB-UniRule"/>
</dbReference>
<keyword evidence="4 7" id="KW-0472">Membrane</keyword>
<feature type="site" description="Important for catalytic activity" evidence="7">
    <location>
        <position position="246"/>
    </location>
</feature>
<sequence length="370" mass="42073">MRRMNRNVETPLRRGRITLWVILTLLGLMLLAAASVAWYVWNGLKPAAAGPTKLVTIAKGSSPFRVAEVLEQEGIIRNAFLFKYYLRYKNEGSQFQAGPYELAPGMEPDAIISKLNSGDIAKEETIHFTIPEGYTVLQIADKLSAEVLVDKQQFLDLAESIEMLAYSAEAALIVPSPEMRHLLEGYMFPETYEMKKESTAKDIMIRMLQEMDRKLAKLPEDWDTVLEQRKLNFHQLLTVASLIEREVVNDQERPIVAGVIYNRLDKGMKLQIDATVQYMLDKPKERLLIKDTEIQGPYNTYLIAGLPPGPISSPSLASIEAALYPQENDYLYYVTKKDGTSDHFFSKTFNEHLKYKKQSEANEKNGGKQR</sequence>
<comment type="caution">
    <text evidence="8">The sequence shown here is derived from an EMBL/GenBank/DDBJ whole genome shotgun (WGS) entry which is preliminary data.</text>
</comment>
<evidence type="ECO:0000313" key="8">
    <source>
        <dbReference type="EMBL" id="MBJ6363000.1"/>
    </source>
</evidence>
<dbReference type="Gene3D" id="3.30.1490.480">
    <property type="entry name" value="Endolytic murein transglycosylase"/>
    <property type="match status" value="2"/>
</dbReference>
<proteinExistence type="inferred from homology"/>
<keyword evidence="5 7" id="KW-0456">Lyase</keyword>
<comment type="similarity">
    <text evidence="7">Belongs to the transglycosylase MltG family.</text>
</comment>
<evidence type="ECO:0000256" key="3">
    <source>
        <dbReference type="ARBA" id="ARBA00022989"/>
    </source>
</evidence>
<accession>A0A934J521</accession>
<protein>
    <recommendedName>
        <fullName evidence="7">Endolytic murein transglycosylase</fullName>
        <ecNumber evidence="7">4.2.2.29</ecNumber>
    </recommendedName>
    <alternativeName>
        <fullName evidence="7">Peptidoglycan lytic transglycosylase</fullName>
    </alternativeName>
    <alternativeName>
        <fullName evidence="7">Peptidoglycan polymerization terminase</fullName>
    </alternativeName>
</protein>
<evidence type="ECO:0000256" key="5">
    <source>
        <dbReference type="ARBA" id="ARBA00023239"/>
    </source>
</evidence>
<dbReference type="CDD" id="cd08010">
    <property type="entry name" value="MltG_like"/>
    <property type="match status" value="1"/>
</dbReference>
<dbReference type="PANTHER" id="PTHR30518">
    <property type="entry name" value="ENDOLYTIC MUREIN TRANSGLYCOSYLASE"/>
    <property type="match status" value="1"/>
</dbReference>
<keyword evidence="3 7" id="KW-1133">Transmembrane helix</keyword>
<evidence type="ECO:0000313" key="9">
    <source>
        <dbReference type="Proteomes" id="UP000640274"/>
    </source>
</evidence>
<dbReference type="GO" id="GO:0071555">
    <property type="term" value="P:cell wall organization"/>
    <property type="evidence" value="ECO:0007669"/>
    <property type="project" value="UniProtKB-KW"/>
</dbReference>
<dbReference type="HAMAP" id="MF_02065">
    <property type="entry name" value="MltG"/>
    <property type="match status" value="1"/>
</dbReference>
<evidence type="ECO:0000256" key="4">
    <source>
        <dbReference type="ARBA" id="ARBA00023136"/>
    </source>
</evidence>
<dbReference type="EMBL" id="JAELUP010000103">
    <property type="protein sequence ID" value="MBJ6363000.1"/>
    <property type="molecule type" value="Genomic_DNA"/>
</dbReference>
<dbReference type="InterPro" id="IPR003770">
    <property type="entry name" value="MLTG-like"/>
</dbReference>
<gene>
    <name evidence="7 8" type="primary">mltG</name>
    <name evidence="8" type="ORF">JFN88_17505</name>
</gene>
<comment type="subcellular location">
    <subcellularLocation>
        <location evidence="7">Cell membrane</location>
        <topology evidence="7">Single-pass membrane protein</topology>
    </subcellularLocation>
</comment>
<evidence type="ECO:0000256" key="7">
    <source>
        <dbReference type="HAMAP-Rule" id="MF_02065"/>
    </source>
</evidence>
<feature type="transmembrane region" description="Helical" evidence="7">
    <location>
        <begin position="20"/>
        <end position="41"/>
    </location>
</feature>
<evidence type="ECO:0000256" key="1">
    <source>
        <dbReference type="ARBA" id="ARBA00022475"/>
    </source>
</evidence>
<dbReference type="Proteomes" id="UP000640274">
    <property type="component" value="Unassembled WGS sequence"/>
</dbReference>